<accession>A0A0F9N0E3</accession>
<feature type="region of interest" description="Disordered" evidence="1">
    <location>
        <begin position="1"/>
        <end position="32"/>
    </location>
</feature>
<protein>
    <submittedName>
        <fullName evidence="2">Uncharacterized protein</fullName>
    </submittedName>
</protein>
<proteinExistence type="predicted"/>
<name>A0A0F9N0E3_9ZZZZ</name>
<evidence type="ECO:0000256" key="1">
    <source>
        <dbReference type="SAM" id="MobiDB-lite"/>
    </source>
</evidence>
<organism evidence="2">
    <name type="scientific">marine sediment metagenome</name>
    <dbReference type="NCBI Taxonomy" id="412755"/>
    <lineage>
        <taxon>unclassified sequences</taxon>
        <taxon>metagenomes</taxon>
        <taxon>ecological metagenomes</taxon>
    </lineage>
</organism>
<sequence>MKPEAVPTPPWEGEQDPLACYSRQVPLPHAPG</sequence>
<dbReference type="AlphaFoldDB" id="A0A0F9N0E3"/>
<dbReference type="EMBL" id="LAZR01003972">
    <property type="protein sequence ID" value="KKN12990.1"/>
    <property type="molecule type" value="Genomic_DNA"/>
</dbReference>
<evidence type="ECO:0000313" key="2">
    <source>
        <dbReference type="EMBL" id="KKN12990.1"/>
    </source>
</evidence>
<comment type="caution">
    <text evidence="2">The sequence shown here is derived from an EMBL/GenBank/DDBJ whole genome shotgun (WGS) entry which is preliminary data.</text>
</comment>
<feature type="compositionally biased region" description="Pro residues" evidence="1">
    <location>
        <begin position="1"/>
        <end position="10"/>
    </location>
</feature>
<reference evidence="2" key="1">
    <citation type="journal article" date="2015" name="Nature">
        <title>Complex archaea that bridge the gap between prokaryotes and eukaryotes.</title>
        <authorList>
            <person name="Spang A."/>
            <person name="Saw J.H."/>
            <person name="Jorgensen S.L."/>
            <person name="Zaremba-Niedzwiedzka K."/>
            <person name="Martijn J."/>
            <person name="Lind A.E."/>
            <person name="van Eijk R."/>
            <person name="Schleper C."/>
            <person name="Guy L."/>
            <person name="Ettema T.J."/>
        </authorList>
    </citation>
    <scope>NUCLEOTIDE SEQUENCE</scope>
</reference>
<gene>
    <name evidence="2" type="ORF">LCGC14_1011120</name>
</gene>